<evidence type="ECO:0000256" key="2">
    <source>
        <dbReference type="SAM" id="MobiDB-lite"/>
    </source>
</evidence>
<feature type="compositionally biased region" description="Polar residues" evidence="2">
    <location>
        <begin position="665"/>
        <end position="686"/>
    </location>
</feature>
<reference evidence="4" key="1">
    <citation type="submission" date="2023-01" db="EMBL/GenBank/DDBJ databases">
        <title>Genome assembly of the deep-sea coral Lophelia pertusa.</title>
        <authorList>
            <person name="Herrera S."/>
            <person name="Cordes E."/>
        </authorList>
    </citation>
    <scope>NUCLEOTIDE SEQUENCE</scope>
    <source>
        <strain evidence="4">USNM1676648</strain>
        <tissue evidence="4">Polyp</tissue>
    </source>
</reference>
<feature type="compositionally biased region" description="Polar residues" evidence="2">
    <location>
        <begin position="263"/>
        <end position="274"/>
    </location>
</feature>
<feature type="region of interest" description="Disordered" evidence="2">
    <location>
        <begin position="665"/>
        <end position="716"/>
    </location>
</feature>
<feature type="region of interest" description="Disordered" evidence="2">
    <location>
        <begin position="2032"/>
        <end position="2106"/>
    </location>
</feature>
<feature type="compositionally biased region" description="Basic and acidic residues" evidence="2">
    <location>
        <begin position="2073"/>
        <end position="2084"/>
    </location>
</feature>
<dbReference type="Proteomes" id="UP001163046">
    <property type="component" value="Unassembled WGS sequence"/>
</dbReference>
<feature type="region of interest" description="Disordered" evidence="2">
    <location>
        <begin position="1"/>
        <end position="185"/>
    </location>
</feature>
<feature type="compositionally biased region" description="Polar residues" evidence="2">
    <location>
        <begin position="1450"/>
        <end position="1464"/>
    </location>
</feature>
<feature type="compositionally biased region" description="Acidic residues" evidence="2">
    <location>
        <begin position="687"/>
        <end position="701"/>
    </location>
</feature>
<dbReference type="GO" id="GO:0071539">
    <property type="term" value="P:protein localization to centrosome"/>
    <property type="evidence" value="ECO:0007669"/>
    <property type="project" value="InterPro"/>
</dbReference>
<feature type="compositionally biased region" description="Acidic residues" evidence="2">
    <location>
        <begin position="355"/>
        <end position="365"/>
    </location>
</feature>
<feature type="compositionally biased region" description="Low complexity" evidence="2">
    <location>
        <begin position="702"/>
        <end position="716"/>
    </location>
</feature>
<gene>
    <name evidence="4" type="primary">PCM1_2</name>
    <name evidence="4" type="ORF">OS493_008183</name>
</gene>
<feature type="compositionally biased region" description="Basic and acidic residues" evidence="2">
    <location>
        <begin position="1992"/>
        <end position="2009"/>
    </location>
</feature>
<dbReference type="OrthoDB" id="2125770at2759"/>
<feature type="compositionally biased region" description="Basic and acidic residues" evidence="2">
    <location>
        <begin position="988"/>
        <end position="997"/>
    </location>
</feature>
<dbReference type="InterPro" id="IPR024138">
    <property type="entry name" value="Pericentriolar_Pcm1"/>
</dbReference>
<evidence type="ECO:0000313" key="4">
    <source>
        <dbReference type="EMBL" id="KAJ7392942.1"/>
    </source>
</evidence>
<sequence length="2203" mass="244457">MAGRIPSEDVRQTSQGFRGPFSEPRSHRRPPRQYPASMDTDLSLVAELRRSEEQAAAGQRSLPNNLGWSSRASAQSPSSSATKKKGKHFEQVKLPAKTSSDLPVPHSDSARFTRKRHHTPATLPRTRLPASTPVAERQALESLRQKLAFGDTAEPIEQSPRSRAARTSQNPSSSTANNERDLPTQPRALASASLPVLEMNETEATRASSEGAFTSAISKVNTPLIIARLNQVRDFLKQATTMFVTLQTTSINEQRAVEHDSTLDNTPSLSLQSLTEDEKSESASIRDEELQGLRQQHALLKKMLEQQQQLKELQTRQAALLTLQRDAEIRLAEAEEEEEYALKSKWRINRQHVSEEDEAVGGEDGEPGRSRGATETSQASYLDTAPERPSASVLDDSRFTPQELELMNLLRMHKEKWRAADSGDEKDTDERESQRTKRTNQPLPATTAQVLVVNPEPSEEVADNEEAAIALANATQERLELENKLMVLEAKKEQMDTLLSELRSLKEAQLRKETLEAGGGTSSSVNESKQEEDEPLATTSQKLDDERILEALEVHEKLKKLQEVRDRLNQLRDLIGHYQPSLDESDRPETVAQTHPGLEQLSVPIQSSDEPEEPESAAGGASGGTDQDFNSIEWMLSAGIEDPDLMGKIRQLQEARARVAHLFKQTNESTQMPPSRVNNEAVQTQTTEEESEADTQTDTDAESAVSAGSSSVNALAWQDDPEFQAKVRKLHSAKQKLKQLQELVKKIQQFPESAPTLPAELAELSFDEEDFDDEDDDDDDDEEEEEEEEDEEGEGEEEDEDEEEREESNRSETSDDNEGGHVQNEDEGVTTGTEDEDAGGDTAAAALNRNRLLDLEGSDQEAVYQRYLQKQTAELEQLQQERQRLLEVQEELARMSQRSEVHKTVATQTFQATRAQPQKPESAGLTLRNGTFTIGRSGPDSKRPVIHQPVNREISTQTPFYGCDLRAARSEESNEPPRARPSALVWSELRRQRELHEEKLKKRKQKFLEKRKKAGLDDVSEGGTYSVRSCRSGDIDEGFGVSMMSADITTATWGGSTQPSSTQNDSAVSADESDEENQDAEIAVEVEDDYPDGIVQAEEEEEERLEPEDFSGGAQAVFRSRERVPRMTTFRGSVESNSQTRSGKKRKLDGSAMSGGTRKRERERGLTFEDWPRTFYFDRNSRGRIRQENFTPAEQLIKEREQEQFNMERQAWEQHCERLHQEVSSLTSLCNGLLRDQQVLVSTVIGRNVPSGLASSPGFPNIPGPVPGLVSTEAARSLPRTARLFDQQRYMQQQHQILQSLNQCYSQLQQQHQDMASLQQQFQQLFTYNPSSAYSDNNPSPQRPQTVSPNITNASPSFMSLPSHSIFQPPFSAPLMSQAPFTGEYQPSPSAPVFRSTWHPPFGQPEVSNEPPQTNEEASGSRAKPIQESFNVNPDTGIPSPRQERKYDPSSYQELASTSANASKTDSRPDVIGRTFNTPLRASAVASLAQKDKSTQKSTGFSLAQKRAAESVSSRASSVPGDVQDVARGAWQDADRASEAGSEFSLFEALRDSIYSEVATLISLNESRPHFLLELFRELQLLTSDYLRQRALYALQDLVTRFLTEDSVGADGGPLHQARFQEWLGSNSELTPSETVETFEDDESETRENAVPAETVTEGIYDYMEHVESGSTLSTPTSSHTGEAPFASEGLGDTVIHLDKALSRMREYERLRTEGKLSELVTGPPVLKDKLVKDDVTTSSAGDVGSESSISDVQYPRIDTQALDHLIKSIMSEVIPYLNEHMEDNCTSELLGYIRSLVLSRIQVNEDQEFGRFFHKQLASILQDSLSRFTDRKMKDCGEDMLVDMSEILFNELAFFRLMQDLDGGRGASQRPTWRQGFDSASTDTGTGQDGDKEDGDETEEKDENPPEDSAVEEEGVGAADEREEAEGEEEEDDDEEEEVSSEESSSSEESGAEDEGADDEGPEDEEEEEEEEEGAAATAITKEQQEAEEENLGKTRDDVMASQFEDRPSSLPENSILDFPQNCVKLELSASESKPFSSFGSGEEDGEESFDDSDARRKLEEYQGSTAAAASADRDRGNNRDGPSDSDDNGAPQDEQRQAVEAAAEAAAAAGISSYLQNGQIANGQDDSEVILDDLPTKLTGLTEADLQARIAEEQSRSEGSSGVLAHLDGLPELAGDPEALHEPGNIIREILPFRRISPIKK</sequence>
<evidence type="ECO:0000256" key="1">
    <source>
        <dbReference type="SAM" id="Coils"/>
    </source>
</evidence>
<dbReference type="GO" id="GO:0034451">
    <property type="term" value="C:centriolar satellite"/>
    <property type="evidence" value="ECO:0007669"/>
    <property type="project" value="TreeGrafter"/>
</dbReference>
<feature type="compositionally biased region" description="Polar residues" evidence="2">
    <location>
        <begin position="159"/>
        <end position="177"/>
    </location>
</feature>
<feature type="compositionally biased region" description="Acidic residues" evidence="2">
    <location>
        <begin position="2043"/>
        <end position="2053"/>
    </location>
</feature>
<feature type="compositionally biased region" description="Acidic residues" evidence="2">
    <location>
        <begin position="1892"/>
        <end position="1942"/>
    </location>
</feature>
<feature type="compositionally biased region" description="Low complexity" evidence="2">
    <location>
        <begin position="69"/>
        <end position="81"/>
    </location>
</feature>
<organism evidence="4 5">
    <name type="scientific">Desmophyllum pertusum</name>
    <dbReference type="NCBI Taxonomy" id="174260"/>
    <lineage>
        <taxon>Eukaryota</taxon>
        <taxon>Metazoa</taxon>
        <taxon>Cnidaria</taxon>
        <taxon>Anthozoa</taxon>
        <taxon>Hexacorallia</taxon>
        <taxon>Scleractinia</taxon>
        <taxon>Caryophylliina</taxon>
        <taxon>Caryophylliidae</taxon>
        <taxon>Desmophyllum</taxon>
    </lineage>
</organism>
<comment type="caution">
    <text evidence="4">The sequence shown here is derived from an EMBL/GenBank/DDBJ whole genome shotgun (WGS) entry which is preliminary data.</text>
</comment>
<dbReference type="GO" id="GO:0036064">
    <property type="term" value="C:ciliary basal body"/>
    <property type="evidence" value="ECO:0007669"/>
    <property type="project" value="TreeGrafter"/>
</dbReference>
<protein>
    <submittedName>
        <fullName evidence="4">Phosphoacetylglucosamine Mutase</fullName>
    </submittedName>
</protein>
<feature type="region of interest" description="Disordered" evidence="2">
    <location>
        <begin position="2152"/>
        <end position="2171"/>
    </location>
</feature>
<feature type="compositionally biased region" description="Polar residues" evidence="2">
    <location>
        <begin position="1406"/>
        <end position="1418"/>
    </location>
</feature>
<dbReference type="GO" id="GO:1905515">
    <property type="term" value="P:non-motile cilium assembly"/>
    <property type="evidence" value="ECO:0007669"/>
    <property type="project" value="TreeGrafter"/>
</dbReference>
<dbReference type="GO" id="GO:0034454">
    <property type="term" value="P:microtubule anchoring at centrosome"/>
    <property type="evidence" value="ECO:0007669"/>
    <property type="project" value="InterPro"/>
</dbReference>
<feature type="compositionally biased region" description="Acidic residues" evidence="2">
    <location>
        <begin position="1951"/>
        <end position="1975"/>
    </location>
</feature>
<dbReference type="EMBL" id="MU825399">
    <property type="protein sequence ID" value="KAJ7392942.1"/>
    <property type="molecule type" value="Genomic_DNA"/>
</dbReference>
<feature type="region of interest" description="Disordered" evidence="2">
    <location>
        <begin position="353"/>
        <end position="400"/>
    </location>
</feature>
<feature type="compositionally biased region" description="Acidic residues" evidence="2">
    <location>
        <begin position="1071"/>
        <end position="1090"/>
    </location>
</feature>
<feature type="domain" description="Pericentriolar material 1 protein C-terminal" evidence="3">
    <location>
        <begin position="1541"/>
        <end position="2159"/>
    </location>
</feature>
<feature type="compositionally biased region" description="Basic and acidic residues" evidence="2">
    <location>
        <begin position="417"/>
        <end position="435"/>
    </location>
</feature>
<feature type="compositionally biased region" description="Polar residues" evidence="2">
    <location>
        <begin position="1051"/>
        <end position="1067"/>
    </location>
</feature>
<name>A0A9X0A3W4_9CNID</name>
<feature type="region of interest" description="Disordered" evidence="2">
    <location>
        <begin position="257"/>
        <end position="284"/>
    </location>
</feature>
<feature type="compositionally biased region" description="Polar residues" evidence="2">
    <location>
        <begin position="1130"/>
        <end position="1141"/>
    </location>
</feature>
<dbReference type="Pfam" id="PF15717">
    <property type="entry name" value="PCM1_C"/>
    <property type="match status" value="1"/>
</dbReference>
<feature type="coiled-coil region" evidence="1">
    <location>
        <begin position="462"/>
        <end position="508"/>
    </location>
</feature>
<feature type="region of interest" description="Disordered" evidence="2">
    <location>
        <begin position="1329"/>
        <end position="1361"/>
    </location>
</feature>
<feature type="region of interest" description="Disordered" evidence="2">
    <location>
        <begin position="967"/>
        <end position="997"/>
    </location>
</feature>
<feature type="compositionally biased region" description="Basic and acidic residues" evidence="2">
    <location>
        <begin position="967"/>
        <end position="978"/>
    </location>
</feature>
<keyword evidence="1" id="KW-0175">Coiled coil</keyword>
<feature type="coiled-coil region" evidence="1">
    <location>
        <begin position="861"/>
        <end position="898"/>
    </location>
</feature>
<feature type="compositionally biased region" description="Acidic residues" evidence="2">
    <location>
        <begin position="825"/>
        <end position="839"/>
    </location>
</feature>
<feature type="region of interest" description="Disordered" evidence="2">
    <location>
        <begin position="1866"/>
        <end position="2018"/>
    </location>
</feature>
<feature type="region of interest" description="Disordered" evidence="2">
    <location>
        <begin position="1130"/>
        <end position="1164"/>
    </location>
</feature>
<keyword evidence="5" id="KW-1185">Reference proteome</keyword>
<dbReference type="PANTHER" id="PTHR14164:SF12">
    <property type="entry name" value="PERICENTRIOLAR MATERIAL 1 PROTEIN"/>
    <property type="match status" value="1"/>
</dbReference>
<feature type="region of interest" description="Disordered" evidence="2">
    <location>
        <begin position="579"/>
        <end position="629"/>
    </location>
</feature>
<feature type="region of interest" description="Disordered" evidence="2">
    <location>
        <begin position="1378"/>
        <end position="1474"/>
    </location>
</feature>
<feature type="region of interest" description="Disordered" evidence="2">
    <location>
        <begin position="749"/>
        <end position="845"/>
    </location>
</feature>
<feature type="compositionally biased region" description="Polar residues" evidence="2">
    <location>
        <begin position="439"/>
        <end position="449"/>
    </location>
</feature>
<feature type="region of interest" description="Disordered" evidence="2">
    <location>
        <begin position="417"/>
        <end position="452"/>
    </location>
</feature>
<proteinExistence type="predicted"/>
<feature type="region of interest" description="Disordered" evidence="2">
    <location>
        <begin position="511"/>
        <end position="542"/>
    </location>
</feature>
<dbReference type="InterPro" id="IPR031446">
    <property type="entry name" value="PCM1_C"/>
</dbReference>
<feature type="coiled-coil region" evidence="1">
    <location>
        <begin position="290"/>
        <end position="337"/>
    </location>
</feature>
<evidence type="ECO:0000259" key="3">
    <source>
        <dbReference type="Pfam" id="PF15717"/>
    </source>
</evidence>
<feature type="compositionally biased region" description="Acidic residues" evidence="2">
    <location>
        <begin position="765"/>
        <end position="806"/>
    </location>
</feature>
<feature type="region of interest" description="Disordered" evidence="2">
    <location>
        <begin position="1051"/>
        <end position="1090"/>
    </location>
</feature>
<dbReference type="PANTHER" id="PTHR14164">
    <property type="entry name" value="PERICENTRIOLAR MATERIAL 1-RELATED"/>
    <property type="match status" value="1"/>
</dbReference>
<evidence type="ECO:0000313" key="5">
    <source>
        <dbReference type="Proteomes" id="UP001163046"/>
    </source>
</evidence>
<accession>A0A9X0A3W4</accession>
<feature type="region of interest" description="Disordered" evidence="2">
    <location>
        <begin position="909"/>
        <end position="944"/>
    </location>
</feature>
<feature type="compositionally biased region" description="Basic and acidic residues" evidence="2">
    <location>
        <begin position="1"/>
        <end position="11"/>
    </location>
</feature>